<dbReference type="InterPro" id="IPR036188">
    <property type="entry name" value="FAD/NAD-bd_sf"/>
</dbReference>
<dbReference type="InterPro" id="IPR002938">
    <property type="entry name" value="FAD-bd"/>
</dbReference>
<organism evidence="2 3">
    <name type="scientific">Ornithinimicrobium cryptoxanthini</name>
    <dbReference type="NCBI Taxonomy" id="2934161"/>
    <lineage>
        <taxon>Bacteria</taxon>
        <taxon>Bacillati</taxon>
        <taxon>Actinomycetota</taxon>
        <taxon>Actinomycetes</taxon>
        <taxon>Micrococcales</taxon>
        <taxon>Ornithinimicrobiaceae</taxon>
        <taxon>Ornithinimicrobium</taxon>
    </lineage>
</organism>
<dbReference type="Gene3D" id="3.50.50.60">
    <property type="entry name" value="FAD/NAD(P)-binding domain"/>
    <property type="match status" value="1"/>
</dbReference>
<dbReference type="EMBL" id="CP099490">
    <property type="protein sequence ID" value="USQ77318.1"/>
    <property type="molecule type" value="Genomic_DNA"/>
</dbReference>
<dbReference type="Proteomes" id="UP001056535">
    <property type="component" value="Chromosome"/>
</dbReference>
<dbReference type="PRINTS" id="PR00420">
    <property type="entry name" value="RNGMNOXGNASE"/>
</dbReference>
<evidence type="ECO:0000313" key="3">
    <source>
        <dbReference type="Proteomes" id="UP001056535"/>
    </source>
</evidence>
<sequence>MRDADVVLIGGGPVGMTAALYAARAGLSVIVLEPRRSPVDKACGEGVMPGALVALHQLGVEPVGFDFRGIRYTDGRRSVTADFPGGPGRGVRRTELHQVLRAALDAADIRVLPVAAVGVEQDSSSVRVTLADSRRVLTASYVVAADGLHSPTRRWLGLEAPARGPRRHGLRRHFAVAPWIDRVEVHWAPAGEAYVTPVAEDTVGVALLTGNKGPFEEHLAQFPALAQRLVGVEPASSVLGAGPFAQRVTSRASGRVLLVGDAGGYVDALTGEGLAVGFAQAKMAVRAILAGQPSAYPRLARQVTWRSTALTRGLLLATQPQWGRRATLRAAVALPGVFRGAVSVLSRT</sequence>
<keyword evidence="3" id="KW-1185">Reference proteome</keyword>
<reference evidence="2" key="1">
    <citation type="submission" date="2022-06" db="EMBL/GenBank/DDBJ databases">
        <title>Ornithinimicrobium JY.X270.</title>
        <authorList>
            <person name="Huang Y."/>
        </authorList>
    </citation>
    <scope>NUCLEOTIDE SEQUENCE</scope>
    <source>
        <strain evidence="2">JY.X270</strain>
    </source>
</reference>
<feature type="domain" description="FAD-binding" evidence="1">
    <location>
        <begin position="4"/>
        <end position="282"/>
    </location>
</feature>
<dbReference type="Pfam" id="PF01494">
    <property type="entry name" value="FAD_binding_3"/>
    <property type="match status" value="1"/>
</dbReference>
<evidence type="ECO:0000259" key="1">
    <source>
        <dbReference type="Pfam" id="PF01494"/>
    </source>
</evidence>
<dbReference type="PANTHER" id="PTHR42685">
    <property type="entry name" value="GERANYLGERANYL DIPHOSPHATE REDUCTASE"/>
    <property type="match status" value="1"/>
</dbReference>
<gene>
    <name evidence="2" type="ORF">NF557_05235</name>
</gene>
<evidence type="ECO:0000313" key="2">
    <source>
        <dbReference type="EMBL" id="USQ77318.1"/>
    </source>
</evidence>
<protein>
    <submittedName>
        <fullName evidence="2">NAD(P)/FAD-dependent oxidoreductase</fullName>
    </submittedName>
</protein>
<proteinExistence type="predicted"/>
<dbReference type="RefSeq" id="WP_252622320.1">
    <property type="nucleotide sequence ID" value="NZ_CP099490.1"/>
</dbReference>
<dbReference type="InterPro" id="IPR050407">
    <property type="entry name" value="Geranylgeranyl_reductase"/>
</dbReference>
<dbReference type="PANTHER" id="PTHR42685:SF19">
    <property type="entry name" value="POSSIBLE OXIDOREDUCTASE"/>
    <property type="match status" value="1"/>
</dbReference>
<name>A0ABY4YKT8_9MICO</name>
<dbReference type="SUPFAM" id="SSF51905">
    <property type="entry name" value="FAD/NAD(P)-binding domain"/>
    <property type="match status" value="1"/>
</dbReference>
<accession>A0ABY4YKT8</accession>